<evidence type="ECO:0000313" key="1">
    <source>
        <dbReference type="EMBL" id="VAW11687.1"/>
    </source>
</evidence>
<dbReference type="AlphaFoldDB" id="A0A3B0TEC5"/>
<gene>
    <name evidence="1" type="ORF">MNBD_ALPHA09-317</name>
</gene>
<dbReference type="InterPro" id="IPR028994">
    <property type="entry name" value="Integrin_alpha_N"/>
</dbReference>
<dbReference type="SUPFAM" id="SSF69318">
    <property type="entry name" value="Integrin alpha N-terminal domain"/>
    <property type="match status" value="1"/>
</dbReference>
<protein>
    <recommendedName>
        <fullName evidence="2">VCBS repeat-containing protein</fullName>
    </recommendedName>
</protein>
<sequence>MAGRRQGMGGSLAALWPIGVFIAHGAFAAATDPPRRAASEILPPQSTTPIVGIDGEQISCFLGGVGGGEFLNAKALAARLRGPTEYRLYNLAGDGGVAVAPGPPVDEGSEGECADLWRHDLALDPRRAGKPFAALRSSSVNANPLPKTLESLEAPAPEHIELVRNFLLRRNISDPEVKIIQSVRTDLDGDGIDDWLLNAVRRQPDIAAKGDYSIVLVLRGLKQGFRTYIIHDDITLEDSPYPSTLWVNEIVAVLDVDGDGAMEVVMNGAYIYGGGWDLIRFQNGAFEYVLFCGCDG</sequence>
<proteinExistence type="predicted"/>
<dbReference type="EMBL" id="UOEM01000032">
    <property type="protein sequence ID" value="VAW11687.1"/>
    <property type="molecule type" value="Genomic_DNA"/>
</dbReference>
<organism evidence="1">
    <name type="scientific">hydrothermal vent metagenome</name>
    <dbReference type="NCBI Taxonomy" id="652676"/>
    <lineage>
        <taxon>unclassified sequences</taxon>
        <taxon>metagenomes</taxon>
        <taxon>ecological metagenomes</taxon>
    </lineage>
</organism>
<reference evidence="1" key="1">
    <citation type="submission" date="2018-06" db="EMBL/GenBank/DDBJ databases">
        <authorList>
            <person name="Zhirakovskaya E."/>
        </authorList>
    </citation>
    <scope>NUCLEOTIDE SEQUENCE</scope>
</reference>
<accession>A0A3B0TEC5</accession>
<name>A0A3B0TEC5_9ZZZZ</name>
<evidence type="ECO:0008006" key="2">
    <source>
        <dbReference type="Google" id="ProtNLM"/>
    </source>
</evidence>